<evidence type="ECO:0000259" key="5">
    <source>
        <dbReference type="Pfam" id="PF01494"/>
    </source>
</evidence>
<dbReference type="GO" id="GO:0071949">
    <property type="term" value="F:FAD binding"/>
    <property type="evidence" value="ECO:0007669"/>
    <property type="project" value="InterPro"/>
</dbReference>
<evidence type="ECO:0000313" key="6">
    <source>
        <dbReference type="EMBL" id="SNX94761.1"/>
    </source>
</evidence>
<dbReference type="Gene3D" id="3.40.30.120">
    <property type="match status" value="1"/>
</dbReference>
<evidence type="ECO:0000256" key="1">
    <source>
        <dbReference type="ARBA" id="ARBA00001974"/>
    </source>
</evidence>
<reference evidence="6 7" key="1">
    <citation type="submission" date="2017-09" db="EMBL/GenBank/DDBJ databases">
        <authorList>
            <person name="Ehlers B."/>
            <person name="Leendertz F.H."/>
        </authorList>
    </citation>
    <scope>NUCLEOTIDE SEQUENCE [LARGE SCALE GENOMIC DNA]</scope>
    <source>
        <strain evidence="6 7">DSM 46844</strain>
    </source>
</reference>
<name>A0A285E9M8_9ACTN</name>
<dbReference type="PRINTS" id="PR00420">
    <property type="entry name" value="RNGMNOXGNASE"/>
</dbReference>
<evidence type="ECO:0000313" key="7">
    <source>
        <dbReference type="Proteomes" id="UP000219514"/>
    </source>
</evidence>
<keyword evidence="3" id="KW-0274">FAD</keyword>
<dbReference type="SUPFAM" id="SSF51905">
    <property type="entry name" value="FAD/NAD(P)-binding domain"/>
    <property type="match status" value="1"/>
</dbReference>
<dbReference type="PANTHER" id="PTHR43004">
    <property type="entry name" value="TRK SYSTEM POTASSIUM UPTAKE PROTEIN"/>
    <property type="match status" value="1"/>
</dbReference>
<comment type="cofactor">
    <cofactor evidence="1">
        <name>FAD</name>
        <dbReference type="ChEBI" id="CHEBI:57692"/>
    </cofactor>
</comment>
<dbReference type="PANTHER" id="PTHR43004:SF19">
    <property type="entry name" value="BINDING MONOOXYGENASE, PUTATIVE (JCVI)-RELATED"/>
    <property type="match status" value="1"/>
</dbReference>
<proteinExistence type="predicted"/>
<organism evidence="6 7">
    <name type="scientific">Geodermatophilus sabuli</name>
    <dbReference type="NCBI Taxonomy" id="1564158"/>
    <lineage>
        <taxon>Bacteria</taxon>
        <taxon>Bacillati</taxon>
        <taxon>Actinomycetota</taxon>
        <taxon>Actinomycetes</taxon>
        <taxon>Geodermatophilales</taxon>
        <taxon>Geodermatophilaceae</taxon>
        <taxon>Geodermatophilus</taxon>
    </lineage>
</organism>
<keyword evidence="2" id="KW-0285">Flavoprotein</keyword>
<dbReference type="GO" id="GO:0016709">
    <property type="term" value="F:oxidoreductase activity, acting on paired donors, with incorporation or reduction of molecular oxygen, NAD(P)H as one donor, and incorporation of one atom of oxygen"/>
    <property type="evidence" value="ECO:0007669"/>
    <property type="project" value="UniProtKB-ARBA"/>
</dbReference>
<keyword evidence="7" id="KW-1185">Reference proteome</keyword>
<dbReference type="AlphaFoldDB" id="A0A285E9M8"/>
<sequence length="557" mass="60290">MIVVGAGPVGLTLAIDLGRRGIRVLVVERKEAPAHLPKMERSNARTMEVFRRLGIAERVRAVGLPADVPMDVHVTTRLVDEPILRLPYPSPVEAAELGRTTNDGTLPLESQQLVSQYALEPLLREVAAEQPTVDLRYGCGLESFEQDEHGVVARLAGSDGTSETTRAQYLIGCDGGTSTVRRALGIKLSGEGNIASLRQVFFRSRDLVEKVPVAGRARHFYFADDDARIIGTAMVVQSDQRHFTFHTALPEDTDFVPVILEKVGRPVEVEVLAVNSWALHLLVAGLYREGRVLLAGDAAHLVIPQGGLGMNTGIGDATDLAWKLAGVLHGWGGPGLLDSYGIDRRQVALRNVRASEYAARGTAEWRGASTAEVGDDTPQGARIRAEVAELADVHQRKGHEMTGIELGYRYVDSPLISYDPAGPADDGYAYTYRPRSEPGFRLPHAWCADGTALHDRLGPGYSLLRLGGDADTAKLEQAVRETGAPITVHHLDDPHLRALYGADLFLLRPDLHIAWRGDAAPAEAAELADLVTGHGPEPVPPCDPSDRSIDRVERTGT</sequence>
<dbReference type="NCBIfam" id="NF004780">
    <property type="entry name" value="PRK06126.1"/>
    <property type="match status" value="1"/>
</dbReference>
<dbReference type="InterPro" id="IPR050641">
    <property type="entry name" value="RIFMO-like"/>
</dbReference>
<evidence type="ECO:0000256" key="2">
    <source>
        <dbReference type="ARBA" id="ARBA00022630"/>
    </source>
</evidence>
<feature type="region of interest" description="Disordered" evidence="4">
    <location>
        <begin position="532"/>
        <end position="557"/>
    </location>
</feature>
<dbReference type="Gene3D" id="3.50.50.60">
    <property type="entry name" value="FAD/NAD(P)-binding domain"/>
    <property type="match status" value="1"/>
</dbReference>
<protein>
    <submittedName>
        <fullName evidence="6">2-polyprenyl-6-methoxyphenol hydroxylase</fullName>
    </submittedName>
</protein>
<accession>A0A285E9M8</accession>
<dbReference type="InterPro" id="IPR036188">
    <property type="entry name" value="FAD/NAD-bd_sf"/>
</dbReference>
<gene>
    <name evidence="6" type="ORF">SAMN06893097_101558</name>
</gene>
<dbReference type="Gene3D" id="3.30.9.10">
    <property type="entry name" value="D-Amino Acid Oxidase, subunit A, domain 2"/>
    <property type="match status" value="1"/>
</dbReference>
<feature type="domain" description="FAD-binding" evidence="5">
    <location>
        <begin position="2"/>
        <end position="354"/>
    </location>
</feature>
<dbReference type="InterPro" id="IPR002938">
    <property type="entry name" value="FAD-bd"/>
</dbReference>
<dbReference type="Pfam" id="PF21274">
    <property type="entry name" value="Rng_hyd_C"/>
    <property type="match status" value="1"/>
</dbReference>
<evidence type="ECO:0000256" key="3">
    <source>
        <dbReference type="ARBA" id="ARBA00022827"/>
    </source>
</evidence>
<evidence type="ECO:0000256" key="4">
    <source>
        <dbReference type="SAM" id="MobiDB-lite"/>
    </source>
</evidence>
<dbReference type="Proteomes" id="UP000219514">
    <property type="component" value="Unassembled WGS sequence"/>
</dbReference>
<dbReference type="Pfam" id="PF01494">
    <property type="entry name" value="FAD_binding_3"/>
    <property type="match status" value="1"/>
</dbReference>
<feature type="compositionally biased region" description="Basic and acidic residues" evidence="4">
    <location>
        <begin position="544"/>
        <end position="557"/>
    </location>
</feature>
<dbReference type="EMBL" id="OBDO01000001">
    <property type="protein sequence ID" value="SNX94761.1"/>
    <property type="molecule type" value="Genomic_DNA"/>
</dbReference>